<dbReference type="EMBL" id="PGXC01000003">
    <property type="protein sequence ID" value="PKK91065.1"/>
    <property type="molecule type" value="Genomic_DNA"/>
</dbReference>
<evidence type="ECO:0000259" key="1">
    <source>
        <dbReference type="Pfam" id="PF00534"/>
    </source>
</evidence>
<accession>A0A2N1PRU4</accession>
<dbReference type="PANTHER" id="PTHR12526">
    <property type="entry name" value="GLYCOSYLTRANSFERASE"/>
    <property type="match status" value="1"/>
</dbReference>
<sequence>MDREIVYVINDLVGGGAEASLLDLAREMTRRGWNVSVLMILHRGVLLERAREWGVNLISLEKDGISGLRRLFASKNPLSETAGKSAEKTTRVIHGFLYWGNLLARILGLVSGSPVANSLRSTDLWRKSWHILLDRATLGCVDMYVPNSEAGRGRLLTVEKVPACKIRLIKNGLRSSMEICGAVNSPLASGEKRPVIGFAGRLADVKNPMLALSAFCIFLQRFPRALLRVAGDGPLRNEMMQAVERWGIEGNVQFQGHVQDMTAFMDSLDFFLLTSRWEGFPNVLLEAMARGKPIVTTDCGGASEIVINGVTGRIVSKDDSELLAREMITLMAEAHEYERMAENCRQRILKFFTFKTMADFYENLYNELVEASH</sequence>
<dbReference type="Gene3D" id="3.40.50.2000">
    <property type="entry name" value="Glycogen Phosphorylase B"/>
    <property type="match status" value="2"/>
</dbReference>
<evidence type="ECO:0000313" key="3">
    <source>
        <dbReference type="EMBL" id="PKK91065.1"/>
    </source>
</evidence>
<gene>
    <name evidence="3" type="ORF">CVV64_04665</name>
</gene>
<evidence type="ECO:0008006" key="5">
    <source>
        <dbReference type="Google" id="ProtNLM"/>
    </source>
</evidence>
<dbReference type="SUPFAM" id="SSF53756">
    <property type="entry name" value="UDP-Glycosyltransferase/glycogen phosphorylase"/>
    <property type="match status" value="1"/>
</dbReference>
<feature type="domain" description="Glycosyltransferase subfamily 4-like N-terminal" evidence="2">
    <location>
        <begin position="15"/>
        <end position="173"/>
    </location>
</feature>
<dbReference type="InterPro" id="IPR001296">
    <property type="entry name" value="Glyco_trans_1"/>
</dbReference>
<dbReference type="Pfam" id="PF00534">
    <property type="entry name" value="Glycos_transf_1"/>
    <property type="match status" value="1"/>
</dbReference>
<feature type="domain" description="Glycosyl transferase family 1" evidence="1">
    <location>
        <begin position="188"/>
        <end position="347"/>
    </location>
</feature>
<dbReference type="Pfam" id="PF13439">
    <property type="entry name" value="Glyco_transf_4"/>
    <property type="match status" value="1"/>
</dbReference>
<evidence type="ECO:0000259" key="2">
    <source>
        <dbReference type="Pfam" id="PF13439"/>
    </source>
</evidence>
<dbReference type="PANTHER" id="PTHR12526:SF638">
    <property type="entry name" value="SPORE COAT PROTEIN SA"/>
    <property type="match status" value="1"/>
</dbReference>
<name>A0A2N1PRU4_9BACT</name>
<comment type="caution">
    <text evidence="3">The sequence shown here is derived from an EMBL/GenBank/DDBJ whole genome shotgun (WGS) entry which is preliminary data.</text>
</comment>
<dbReference type="Proteomes" id="UP000233256">
    <property type="component" value="Unassembled WGS sequence"/>
</dbReference>
<dbReference type="GO" id="GO:0016757">
    <property type="term" value="F:glycosyltransferase activity"/>
    <property type="evidence" value="ECO:0007669"/>
    <property type="project" value="InterPro"/>
</dbReference>
<evidence type="ECO:0000313" key="4">
    <source>
        <dbReference type="Proteomes" id="UP000233256"/>
    </source>
</evidence>
<dbReference type="InterPro" id="IPR028098">
    <property type="entry name" value="Glyco_trans_4-like_N"/>
</dbReference>
<organism evidence="3 4">
    <name type="scientific">Candidatus Wallbacteria bacterium HGW-Wallbacteria-1</name>
    <dbReference type="NCBI Taxonomy" id="2013854"/>
    <lineage>
        <taxon>Bacteria</taxon>
        <taxon>Candidatus Walliibacteriota</taxon>
    </lineage>
</organism>
<dbReference type="AlphaFoldDB" id="A0A2N1PRU4"/>
<protein>
    <recommendedName>
        <fullName evidence="5">Glycosyltransferase</fullName>
    </recommendedName>
</protein>
<proteinExistence type="predicted"/>
<reference evidence="3 4" key="1">
    <citation type="journal article" date="2017" name="ISME J.">
        <title>Potential for microbial H2 and metal transformations associated with novel bacteria and archaea in deep terrestrial subsurface sediments.</title>
        <authorList>
            <person name="Hernsdorf A.W."/>
            <person name="Amano Y."/>
            <person name="Miyakawa K."/>
            <person name="Ise K."/>
            <person name="Suzuki Y."/>
            <person name="Anantharaman K."/>
            <person name="Probst A."/>
            <person name="Burstein D."/>
            <person name="Thomas B.C."/>
            <person name="Banfield J.F."/>
        </authorList>
    </citation>
    <scope>NUCLEOTIDE SEQUENCE [LARGE SCALE GENOMIC DNA]</scope>
    <source>
        <strain evidence="3">HGW-Wallbacteria-1</strain>
    </source>
</reference>